<dbReference type="GO" id="GO:0045503">
    <property type="term" value="F:dynein light chain binding"/>
    <property type="evidence" value="ECO:0007669"/>
    <property type="project" value="TreeGrafter"/>
</dbReference>
<accession>A0A672JFH2</accession>
<dbReference type="SUPFAM" id="SSF50978">
    <property type="entry name" value="WD40 repeat-like"/>
    <property type="match status" value="1"/>
</dbReference>
<evidence type="ECO:0000256" key="7">
    <source>
        <dbReference type="SAM" id="MobiDB-lite"/>
    </source>
</evidence>
<comment type="subcellular location">
    <subcellularLocation>
        <location evidence="1">Cytoplasm</location>
        <location evidence="1">Cytoskeleton</location>
    </subcellularLocation>
</comment>
<dbReference type="PANTHER" id="PTHR12442">
    <property type="entry name" value="DYNEIN INTERMEDIATE CHAIN"/>
    <property type="match status" value="1"/>
</dbReference>
<reference evidence="8" key="1">
    <citation type="submission" date="2019-06" db="EMBL/GenBank/DDBJ databases">
        <authorList>
            <consortium name="Wellcome Sanger Institute Data Sharing"/>
        </authorList>
    </citation>
    <scope>NUCLEOTIDE SEQUENCE [LARGE SCALE GENOMIC DNA]</scope>
</reference>
<dbReference type="Gene3D" id="2.130.10.10">
    <property type="entry name" value="YVTN repeat-like/Quinoprotein amine dehydrogenase"/>
    <property type="match status" value="2"/>
</dbReference>
<feature type="compositionally biased region" description="Basic and acidic residues" evidence="7">
    <location>
        <begin position="1"/>
        <end position="13"/>
    </location>
</feature>
<sequence>MSDKSELKAELERKKQRLAQIREEKRRKEEERKKTADQQKDAVVHQEDSDLEKKRRETEAFLQSVGLATDAPVGMSRLEDTVNIVRLSVVVPPPTSPTAKSAGTPSEAGSQDSDGAVGPRYTRTHTHRHTHTTNFEFFFPFRRGTPKLGMAKITQVDFPPRETVSYTKETQTPVMTQTKEEEEEEEETAPPQEITQAQTEKPDQKEEEEVPPHELTEEEKLQILHSEEFANFFDHSTRIIERALSEHVDLFFDYSGRDLEEKEGYEIQAGAKLSLNRQFVDERWSKHRVVTCLDWSPQYPELLVASYNNNEEAPHEPDGVALVWNMKYKKATPEYVFHCQSAVMSAAFAKFHPNVVVGGTYSGQIVLWDNRSNKRTPVQRTPLSAAAHTHPVYCVNVVGTQNAHNLISISTDGKICSWSLDMLSQPQDSMELVFKQSKAVAVTSMSFPLGDVNNFVVGSEDGSVYMSCRHGSKAGISEMFEGHHGPITGIHCHTAAGPLDFSHLFVTSSFDWTVKLWSTKNNKPLYSFEDNSDYVYDVMWSPTHPALFACVDGVGHLDLWNLNNDTEVPTASVTVDGNPALNRVRWANSGREIAVGDSDGQVRVYEVGEQIAVSGRNDEWNRFCRTLAEINENRDDAEELAAQRLAA</sequence>
<dbReference type="InterPro" id="IPR001680">
    <property type="entry name" value="WD40_rpt"/>
</dbReference>
<feature type="compositionally biased region" description="Basic and acidic residues" evidence="7">
    <location>
        <begin position="200"/>
        <end position="214"/>
    </location>
</feature>
<keyword evidence="6" id="KW-0206">Cytoskeleton</keyword>
<reference evidence="8" key="3">
    <citation type="submission" date="2025-09" db="UniProtKB">
        <authorList>
            <consortium name="Ensembl"/>
        </authorList>
    </citation>
    <scope>IDENTIFICATION</scope>
</reference>
<protein>
    <submittedName>
        <fullName evidence="8">Cytoplasmic dynein 1 intermediate chain 2-like</fullName>
    </submittedName>
</protein>
<dbReference type="InterPro" id="IPR025956">
    <property type="entry name" value="DYNC1I1/DYNC1I2"/>
</dbReference>
<gene>
    <name evidence="8" type="primary">dync1i2a</name>
</gene>
<dbReference type="InterPro" id="IPR050687">
    <property type="entry name" value="Dynein_IC"/>
</dbReference>
<reference evidence="8" key="2">
    <citation type="submission" date="2025-08" db="UniProtKB">
        <authorList>
            <consortium name="Ensembl"/>
        </authorList>
    </citation>
    <scope>IDENTIFICATION</scope>
</reference>
<feature type="compositionally biased region" description="Low complexity" evidence="7">
    <location>
        <begin position="97"/>
        <end position="106"/>
    </location>
</feature>
<dbReference type="InterPro" id="IPR015943">
    <property type="entry name" value="WD40/YVTN_repeat-like_dom_sf"/>
</dbReference>
<dbReference type="SMART" id="SM00320">
    <property type="entry name" value="WD40"/>
    <property type="match status" value="7"/>
</dbReference>
<evidence type="ECO:0000256" key="4">
    <source>
        <dbReference type="ARBA" id="ARBA00022574"/>
    </source>
</evidence>
<dbReference type="GO" id="GO:0005868">
    <property type="term" value="C:cytoplasmic dynein complex"/>
    <property type="evidence" value="ECO:0007669"/>
    <property type="project" value="InterPro"/>
</dbReference>
<dbReference type="AlphaFoldDB" id="A0A672JFH2"/>
<organism evidence="8 9">
    <name type="scientific">Salarias fasciatus</name>
    <name type="common">Jewelled blenny</name>
    <name type="synonym">Blennius fasciatus</name>
    <dbReference type="NCBI Taxonomy" id="181472"/>
    <lineage>
        <taxon>Eukaryota</taxon>
        <taxon>Metazoa</taxon>
        <taxon>Chordata</taxon>
        <taxon>Craniata</taxon>
        <taxon>Vertebrata</taxon>
        <taxon>Euteleostomi</taxon>
        <taxon>Actinopterygii</taxon>
        <taxon>Neopterygii</taxon>
        <taxon>Teleostei</taxon>
        <taxon>Neoteleostei</taxon>
        <taxon>Acanthomorphata</taxon>
        <taxon>Ovalentaria</taxon>
        <taxon>Blenniimorphae</taxon>
        <taxon>Blenniiformes</taxon>
        <taxon>Blennioidei</taxon>
        <taxon>Blenniidae</taxon>
        <taxon>Salariinae</taxon>
        <taxon>Salarias</taxon>
    </lineage>
</organism>
<evidence type="ECO:0000256" key="5">
    <source>
        <dbReference type="ARBA" id="ARBA00022737"/>
    </source>
</evidence>
<evidence type="ECO:0000256" key="2">
    <source>
        <dbReference type="ARBA" id="ARBA00011059"/>
    </source>
</evidence>
<evidence type="ECO:0000256" key="6">
    <source>
        <dbReference type="ARBA" id="ARBA00023212"/>
    </source>
</evidence>
<evidence type="ECO:0000313" key="9">
    <source>
        <dbReference type="Proteomes" id="UP000472267"/>
    </source>
</evidence>
<keyword evidence="4" id="KW-0853">WD repeat</keyword>
<dbReference type="FunFam" id="2.130.10.10:FF:000026">
    <property type="entry name" value="cytoplasmic dynein 1 intermediate chain 2 isoform X2"/>
    <property type="match status" value="1"/>
</dbReference>
<dbReference type="Proteomes" id="UP000472267">
    <property type="component" value="Chromosome 16"/>
</dbReference>
<dbReference type="Pfam" id="PF00400">
    <property type="entry name" value="WD40"/>
    <property type="match status" value="1"/>
</dbReference>
<feature type="compositionally biased region" description="Basic and acidic residues" evidence="7">
    <location>
        <begin position="20"/>
        <end position="55"/>
    </location>
</feature>
<keyword evidence="5" id="KW-0677">Repeat</keyword>
<dbReference type="GO" id="GO:0045504">
    <property type="term" value="F:dynein heavy chain binding"/>
    <property type="evidence" value="ECO:0007669"/>
    <property type="project" value="TreeGrafter"/>
</dbReference>
<comment type="similarity">
    <text evidence="2">Belongs to the dynein intermediate chain family.</text>
</comment>
<name>A0A672JFH2_SALFA</name>
<dbReference type="Pfam" id="PF11540">
    <property type="entry name" value="Dynein_IC2"/>
    <property type="match status" value="1"/>
</dbReference>
<dbReference type="InterPro" id="IPR036322">
    <property type="entry name" value="WD40_repeat_dom_sf"/>
</dbReference>
<feature type="region of interest" description="Disordered" evidence="7">
    <location>
        <begin position="1"/>
        <end position="55"/>
    </location>
</feature>
<evidence type="ECO:0000256" key="1">
    <source>
        <dbReference type="ARBA" id="ARBA00004245"/>
    </source>
</evidence>
<dbReference type="Ensembl" id="ENSSFAT00005053644.1">
    <property type="protein sequence ID" value="ENSSFAP00005051989.1"/>
    <property type="gene ID" value="ENSSFAG00005024896.1"/>
</dbReference>
<dbReference type="PANTHER" id="PTHR12442:SF37">
    <property type="entry name" value="CYTOPLASMIC DYNEIN 1 INTERMEDIATE CHAIN 2"/>
    <property type="match status" value="1"/>
</dbReference>
<feature type="compositionally biased region" description="Polar residues" evidence="7">
    <location>
        <begin position="164"/>
        <end position="177"/>
    </location>
</feature>
<proteinExistence type="inferred from homology"/>
<dbReference type="GO" id="GO:0010970">
    <property type="term" value="P:transport along microtubule"/>
    <property type="evidence" value="ECO:0007669"/>
    <property type="project" value="TreeGrafter"/>
</dbReference>
<keyword evidence="3" id="KW-0963">Cytoplasm</keyword>
<keyword evidence="9" id="KW-1185">Reference proteome</keyword>
<feature type="region of interest" description="Disordered" evidence="7">
    <location>
        <begin position="161"/>
        <end position="214"/>
    </location>
</feature>
<feature type="region of interest" description="Disordered" evidence="7">
    <location>
        <begin position="91"/>
        <end position="128"/>
    </location>
</feature>
<evidence type="ECO:0000313" key="8">
    <source>
        <dbReference type="Ensembl" id="ENSSFAP00005051989.1"/>
    </source>
</evidence>
<evidence type="ECO:0000256" key="3">
    <source>
        <dbReference type="ARBA" id="ARBA00022490"/>
    </source>
</evidence>